<dbReference type="PANTHER" id="PTHR24148:SF64">
    <property type="entry name" value="HETEROKARYON INCOMPATIBILITY DOMAIN-CONTAINING PROTEIN"/>
    <property type="match status" value="1"/>
</dbReference>
<keyword evidence="3" id="KW-1185">Reference proteome</keyword>
<protein>
    <recommendedName>
        <fullName evidence="1">Heterokaryon incompatibility domain-containing protein</fullName>
    </recommendedName>
</protein>
<dbReference type="Proteomes" id="UP000664132">
    <property type="component" value="Unassembled WGS sequence"/>
</dbReference>
<dbReference type="EMBL" id="JAFJYH010000107">
    <property type="protein sequence ID" value="KAG4419379.1"/>
    <property type="molecule type" value="Genomic_DNA"/>
</dbReference>
<comment type="caution">
    <text evidence="2">The sequence shown here is derived from an EMBL/GenBank/DDBJ whole genome shotgun (WGS) entry which is preliminary data.</text>
</comment>
<evidence type="ECO:0000313" key="2">
    <source>
        <dbReference type="EMBL" id="KAG4419379.1"/>
    </source>
</evidence>
<accession>A0A8H7TGP8</accession>
<organism evidence="2 3">
    <name type="scientific">Cadophora malorum</name>
    <dbReference type="NCBI Taxonomy" id="108018"/>
    <lineage>
        <taxon>Eukaryota</taxon>
        <taxon>Fungi</taxon>
        <taxon>Dikarya</taxon>
        <taxon>Ascomycota</taxon>
        <taxon>Pezizomycotina</taxon>
        <taxon>Leotiomycetes</taxon>
        <taxon>Helotiales</taxon>
        <taxon>Ploettnerulaceae</taxon>
        <taxon>Cadophora</taxon>
    </lineage>
</organism>
<dbReference type="PANTHER" id="PTHR24148">
    <property type="entry name" value="ANKYRIN REPEAT DOMAIN-CONTAINING PROTEIN 39 HOMOLOG-RELATED"/>
    <property type="match status" value="1"/>
</dbReference>
<evidence type="ECO:0000259" key="1">
    <source>
        <dbReference type="Pfam" id="PF06985"/>
    </source>
</evidence>
<sequence>MLPLENDDIRLLVLKDRNAKDYSLIHVSLKTPPLFYALSYAWTDESLYPKSEHDTPQQIQLHGHDTPVGPNLAAALEAWRSNGYSKVPLWVDFLCIDQKNISERNHQVLRMYSIYQKAALVTVWLGPDRHDSHLAFDFMSTFVKQAHNLEWIRRSISEHTFSREWCAIDHLLRRNWWKRVWIIQEMVAANDIVFVCGDKSVQRDVIVHFFESLISTDATYRRLLASEEGIELSGDAITLANTYLRPHAWKTRNLLQTAYATGKSSATDDRDKIYGVLGLAQDATALVGTPDYLLSIEQVYKRFCASFFQQYQSLEFLSLAGQPVFGRTSRIALPTWAPDWHRRTLSSLNSKIRPATPTTASGDMKAQAMFSEDLRTLTALGICVDIVDGLSCPDWVTNGVCKLQQAKSLKLAYNPGLETLEALSRTLIGDSRIMSKSYTGRDTLEVFMRCCRGVVKGEQGNHKSERMRLIFNSWFKHHRDFGIGGKSLDEWLTSVQFESQFPDDIETAEERYIHKLSITHGPNRPLMTTSKGYLGLAVNNCKPGDLVCVIYGCSTPVLLRRMTDHCIFIGEAYLHGIMNGEVLDGLQKGELGEETFSIH</sequence>
<gene>
    <name evidence="2" type="ORF">IFR04_007527</name>
</gene>
<dbReference type="InterPro" id="IPR010730">
    <property type="entry name" value="HET"/>
</dbReference>
<dbReference type="Pfam" id="PF26639">
    <property type="entry name" value="Het-6_barrel"/>
    <property type="match status" value="1"/>
</dbReference>
<dbReference type="AlphaFoldDB" id="A0A8H7TGP8"/>
<proteinExistence type="predicted"/>
<dbReference type="OrthoDB" id="2157530at2759"/>
<feature type="domain" description="Heterokaryon incompatibility" evidence="1">
    <location>
        <begin position="35"/>
        <end position="185"/>
    </location>
</feature>
<name>A0A8H7TGP8_9HELO</name>
<evidence type="ECO:0000313" key="3">
    <source>
        <dbReference type="Proteomes" id="UP000664132"/>
    </source>
</evidence>
<dbReference type="Pfam" id="PF06985">
    <property type="entry name" value="HET"/>
    <property type="match status" value="1"/>
</dbReference>
<dbReference type="InterPro" id="IPR052895">
    <property type="entry name" value="HetReg/Transcr_Mod"/>
</dbReference>
<reference evidence="2" key="1">
    <citation type="submission" date="2021-02" db="EMBL/GenBank/DDBJ databases">
        <title>Genome sequence Cadophora malorum strain M34.</title>
        <authorList>
            <person name="Stefanovic E."/>
            <person name="Vu D."/>
            <person name="Scully C."/>
            <person name="Dijksterhuis J."/>
            <person name="Roader J."/>
            <person name="Houbraken J."/>
        </authorList>
    </citation>
    <scope>NUCLEOTIDE SEQUENCE</scope>
    <source>
        <strain evidence="2">M34</strain>
    </source>
</reference>